<sequence length="370" mass="38131">MLGTNDNYPLTFLQNGTEKGRIATGGNWLFNTTQDKGYLAQFNGNMWTSGTINMESRVNIAIVPGNVGDNAISIGRDMIVGGACAIGLGRNCTVISNGVYAFGAGANNTVTDGIGILGSTDRGIVLGMDSYAGPESIAIGPRTTTTDPRQFVCGGQDPSNGHYITDIYFGSGVQRNNVAGPGFAYTIHGSGAYGDNQPGGDITIAGGKGTGAGTPGSIIFSTAEKASAGPTFQLLSERARIDTSGNFGIGTNAPATKLDVNGTGRFNNVVTTSGHRSAVRTISSDIAIGDTDEYLFADATNNPVTVTLPPADGRKGQTFTIKKIAGSNSVYVATASAESVDGLNPYTITGQYKYVTVVASGNAWMIVSQN</sequence>
<gene>
    <name evidence="1" type="ORF">A4H97_30660</name>
</gene>
<dbReference type="STRING" id="354355.SAMN05660816_06713"/>
<reference evidence="2" key="1">
    <citation type="submission" date="2016-04" db="EMBL/GenBank/DDBJ databases">
        <authorList>
            <person name="Chen L."/>
            <person name="Zhuang W."/>
            <person name="Wang G."/>
        </authorList>
    </citation>
    <scope>NUCLEOTIDE SEQUENCE [LARGE SCALE GENOMIC DNA]</scope>
    <source>
        <strain evidence="2">17621</strain>
    </source>
</reference>
<accession>A0A1V9EPL1</accession>
<evidence type="ECO:0000313" key="2">
    <source>
        <dbReference type="Proteomes" id="UP000192610"/>
    </source>
</evidence>
<dbReference type="Proteomes" id="UP000192610">
    <property type="component" value="Unassembled WGS sequence"/>
</dbReference>
<organism evidence="1 2">
    <name type="scientific">Niastella yeongjuensis</name>
    <dbReference type="NCBI Taxonomy" id="354355"/>
    <lineage>
        <taxon>Bacteria</taxon>
        <taxon>Pseudomonadati</taxon>
        <taxon>Bacteroidota</taxon>
        <taxon>Chitinophagia</taxon>
        <taxon>Chitinophagales</taxon>
        <taxon>Chitinophagaceae</taxon>
        <taxon>Niastella</taxon>
    </lineage>
</organism>
<proteinExistence type="predicted"/>
<comment type="caution">
    <text evidence="1">The sequence shown here is derived from an EMBL/GenBank/DDBJ whole genome shotgun (WGS) entry which is preliminary data.</text>
</comment>
<name>A0A1V9EPL1_9BACT</name>
<protein>
    <submittedName>
        <fullName evidence="1">Uncharacterized protein</fullName>
    </submittedName>
</protein>
<dbReference type="Gene3D" id="2.150.10.10">
    <property type="entry name" value="Serralysin-like metalloprotease, C-terminal"/>
    <property type="match status" value="1"/>
</dbReference>
<keyword evidence="2" id="KW-1185">Reference proteome</keyword>
<dbReference type="AlphaFoldDB" id="A0A1V9EPL1"/>
<evidence type="ECO:0000313" key="1">
    <source>
        <dbReference type="EMBL" id="OQP47874.1"/>
    </source>
</evidence>
<dbReference type="EMBL" id="LVXG01000021">
    <property type="protein sequence ID" value="OQP47874.1"/>
    <property type="molecule type" value="Genomic_DNA"/>
</dbReference>
<dbReference type="InterPro" id="IPR011049">
    <property type="entry name" value="Serralysin-like_metalloprot_C"/>
</dbReference>